<dbReference type="GeneID" id="31482464"/>
<dbReference type="KEGG" id="pnu:Pnuc_2070"/>
<dbReference type="EMBL" id="CP000655">
    <property type="protein sequence ID" value="ABP35281.1"/>
    <property type="molecule type" value="Genomic_DNA"/>
</dbReference>
<protein>
    <recommendedName>
        <fullName evidence="3">Transcriptional regulator</fullName>
    </recommendedName>
</protein>
<dbReference type="AlphaFoldDB" id="A4T0L7"/>
<dbReference type="InterPro" id="IPR036388">
    <property type="entry name" value="WH-like_DNA-bd_sf"/>
</dbReference>
<reference evidence="1 2" key="1">
    <citation type="journal article" date="2012" name="Stand. Genomic Sci.">
        <title>Complete genome sequence of Polynucleobacter necessarius subsp. asymbioticus type strain (QLW-P1DMWA-1(T)).</title>
        <authorList>
            <person name="Meincke L."/>
            <person name="Copeland A."/>
            <person name="Lapidus A."/>
            <person name="Lucas S."/>
            <person name="Berry K.W."/>
            <person name="Del Rio T.G."/>
            <person name="Hammon N."/>
            <person name="Dalin E."/>
            <person name="Tice H."/>
            <person name="Pitluck S."/>
            <person name="Richardson P."/>
            <person name="Bruce D."/>
            <person name="Goodwin L."/>
            <person name="Han C."/>
            <person name="Tapia R."/>
            <person name="Detter J.C."/>
            <person name="Schmutz J."/>
            <person name="Brettin T."/>
            <person name="Larimer F."/>
            <person name="Land M."/>
            <person name="Hauser L."/>
            <person name="Kyrpides N.C."/>
            <person name="Ivanova N."/>
            <person name="Goker M."/>
            <person name="Woyke T."/>
            <person name="Wu Q.L."/>
            <person name="Pockl M."/>
            <person name="Hahn M.W."/>
            <person name="Klenk H.P."/>
        </authorList>
    </citation>
    <scope>NUCLEOTIDE SEQUENCE [LARGE SCALE GENOMIC DNA]</scope>
    <source>
        <strain evidence="2">DSM 18221 / CIP 109841 / QLW-P1DMWA-1</strain>
    </source>
</reference>
<sequence length="117" mass="12899">MKAIKPSAYIRFLNAIDSLDRINPIKKLDSTEEQLLNKITLAATQGHNLLVGDLISLSELGSQATLHGRIKNLVVMGYVKLNEDKSDGRKKSVTPTAKALKHYENLSVCLEKALRGN</sequence>
<evidence type="ECO:0008006" key="3">
    <source>
        <dbReference type="Google" id="ProtNLM"/>
    </source>
</evidence>
<evidence type="ECO:0000313" key="1">
    <source>
        <dbReference type="EMBL" id="ABP35281.1"/>
    </source>
</evidence>
<organism evidence="1 2">
    <name type="scientific">Polynucleobacter asymbioticus (strain DSM 18221 / CIP 109841 / QLW-P1DMWA-1)</name>
    <name type="common">Polynucleobacter necessarius subsp. asymbioticus</name>
    <dbReference type="NCBI Taxonomy" id="312153"/>
    <lineage>
        <taxon>Bacteria</taxon>
        <taxon>Pseudomonadati</taxon>
        <taxon>Pseudomonadota</taxon>
        <taxon>Betaproteobacteria</taxon>
        <taxon>Burkholderiales</taxon>
        <taxon>Burkholderiaceae</taxon>
        <taxon>Polynucleobacter</taxon>
    </lineage>
</organism>
<dbReference type="Proteomes" id="UP000000231">
    <property type="component" value="Chromosome"/>
</dbReference>
<dbReference type="HOGENOM" id="CLU_168263_0_0_4"/>
<dbReference type="SUPFAM" id="SSF46785">
    <property type="entry name" value="Winged helix' DNA-binding domain"/>
    <property type="match status" value="1"/>
</dbReference>
<gene>
    <name evidence="1" type="ordered locus">Pnuc_2070</name>
</gene>
<name>A4T0L7_POLAQ</name>
<keyword evidence="2" id="KW-1185">Reference proteome</keyword>
<dbReference type="RefSeq" id="WP_011903904.1">
    <property type="nucleotide sequence ID" value="NC_009379.1"/>
</dbReference>
<accession>A4T0L7</accession>
<dbReference type="Gene3D" id="1.10.10.10">
    <property type="entry name" value="Winged helix-like DNA-binding domain superfamily/Winged helix DNA-binding domain"/>
    <property type="match status" value="1"/>
</dbReference>
<evidence type="ECO:0000313" key="2">
    <source>
        <dbReference type="Proteomes" id="UP000000231"/>
    </source>
</evidence>
<dbReference type="InterPro" id="IPR036390">
    <property type="entry name" value="WH_DNA-bd_sf"/>
</dbReference>
<dbReference type="eggNOG" id="COG1846">
    <property type="taxonomic scope" value="Bacteria"/>
</dbReference>
<proteinExistence type="predicted"/>